<accession>A0A561QRC1</accession>
<reference evidence="2 3" key="1">
    <citation type="submission" date="2019-06" db="EMBL/GenBank/DDBJ databases">
        <title>Sorghum-associated microbial communities from plants grown in Nebraska, USA.</title>
        <authorList>
            <person name="Schachtman D."/>
        </authorList>
    </citation>
    <scope>NUCLEOTIDE SEQUENCE [LARGE SCALE GENOMIC DNA]</scope>
    <source>
        <strain evidence="2 3">1225</strain>
    </source>
</reference>
<keyword evidence="1" id="KW-0472">Membrane</keyword>
<gene>
    <name evidence="2" type="ORF">FHW37_104212</name>
</gene>
<dbReference type="Proteomes" id="UP000320653">
    <property type="component" value="Unassembled WGS sequence"/>
</dbReference>
<feature type="transmembrane region" description="Helical" evidence="1">
    <location>
        <begin position="69"/>
        <end position="92"/>
    </location>
</feature>
<dbReference type="RefSeq" id="WP_145638393.1">
    <property type="nucleotide sequence ID" value="NZ_VIWP01000004.1"/>
</dbReference>
<feature type="transmembrane region" description="Helical" evidence="1">
    <location>
        <begin position="32"/>
        <end position="49"/>
    </location>
</feature>
<comment type="caution">
    <text evidence="2">The sequence shown here is derived from an EMBL/GenBank/DDBJ whole genome shotgun (WGS) entry which is preliminary data.</text>
</comment>
<protein>
    <recommendedName>
        <fullName evidence="4">YcxB-like protein</fullName>
    </recommendedName>
</protein>
<evidence type="ECO:0000313" key="2">
    <source>
        <dbReference type="EMBL" id="TWF52943.1"/>
    </source>
</evidence>
<dbReference type="EMBL" id="VIWP01000004">
    <property type="protein sequence ID" value="TWF52943.1"/>
    <property type="molecule type" value="Genomic_DNA"/>
</dbReference>
<dbReference type="OrthoDB" id="8452804at2"/>
<keyword evidence="3" id="KW-1185">Reference proteome</keyword>
<sequence length="173" mass="19013">MSANEQSPISGSTTLTHTDNLIALRYQLGRPVAIIGSFLFVALMTIGLLDVPSGQNPINAMASLFSMMWPFMAGGLAGFVVLLTLACVVKWLRFPRENKSVTYIADDNGITTRDSVGASIHMPWAMIKYSWKTRGYLMTRTKAGGLRIAPFRAFTPLDAERLWQLAGSKTPTR</sequence>
<keyword evidence="1" id="KW-1133">Transmembrane helix</keyword>
<evidence type="ECO:0000256" key="1">
    <source>
        <dbReference type="SAM" id="Phobius"/>
    </source>
</evidence>
<dbReference type="AlphaFoldDB" id="A0A561QRC1"/>
<keyword evidence="1" id="KW-0812">Transmembrane</keyword>
<name>A0A561QRC1_9HYPH</name>
<evidence type="ECO:0000313" key="3">
    <source>
        <dbReference type="Proteomes" id="UP000320653"/>
    </source>
</evidence>
<evidence type="ECO:0008006" key="4">
    <source>
        <dbReference type="Google" id="ProtNLM"/>
    </source>
</evidence>
<organism evidence="2 3">
    <name type="scientific">Neorhizobium alkalisoli</name>
    <dbReference type="NCBI Taxonomy" id="528178"/>
    <lineage>
        <taxon>Bacteria</taxon>
        <taxon>Pseudomonadati</taxon>
        <taxon>Pseudomonadota</taxon>
        <taxon>Alphaproteobacteria</taxon>
        <taxon>Hyphomicrobiales</taxon>
        <taxon>Rhizobiaceae</taxon>
        <taxon>Rhizobium/Agrobacterium group</taxon>
        <taxon>Neorhizobium</taxon>
    </lineage>
</organism>
<proteinExistence type="predicted"/>